<evidence type="ECO:0000256" key="5">
    <source>
        <dbReference type="ARBA" id="ARBA00022679"/>
    </source>
</evidence>
<evidence type="ECO:0000313" key="16">
    <source>
        <dbReference type="Proteomes" id="UP000095023"/>
    </source>
</evidence>
<dbReference type="GO" id="GO:0031388">
    <property type="term" value="P:organic acid phosphorylation"/>
    <property type="evidence" value="ECO:0007669"/>
    <property type="project" value="EnsemblFungi"/>
</dbReference>
<keyword evidence="7 13" id="KW-0418">Kinase</keyword>
<dbReference type="PANTHER" id="PTHR31814">
    <property type="match status" value="1"/>
</dbReference>
<gene>
    <name evidence="15" type="ORF">CANCADRAFT_138593</name>
</gene>
<keyword evidence="10 13" id="KW-0443">Lipid metabolism</keyword>
<dbReference type="PIRSF" id="PIRSF017288">
    <property type="entry name" value="PMK_GHMP_euk"/>
    <property type="match status" value="1"/>
</dbReference>
<reference evidence="16" key="1">
    <citation type="submission" date="2016-02" db="EMBL/GenBank/DDBJ databases">
        <title>Comparative genomics of biotechnologically important yeasts.</title>
        <authorList>
            <consortium name="DOE Joint Genome Institute"/>
            <person name="Riley R."/>
            <person name="Haridas S."/>
            <person name="Wolfe K.H."/>
            <person name="Lopes M.R."/>
            <person name="Hittinger C.T."/>
            <person name="Goker M."/>
            <person name="Salamov A."/>
            <person name="Wisecaver J."/>
            <person name="Long T.M."/>
            <person name="Aerts A.L."/>
            <person name="Barry K."/>
            <person name="Choi C."/>
            <person name="Clum A."/>
            <person name="Coughlan A.Y."/>
            <person name="Deshpande S."/>
            <person name="Douglass A.P."/>
            <person name="Hanson S.J."/>
            <person name="Klenk H.-P."/>
            <person name="Labutti K."/>
            <person name="Lapidus A."/>
            <person name="Lindquist E."/>
            <person name="Lipzen A."/>
            <person name="Meier-Kolthoff J.P."/>
            <person name="Ohm R.A."/>
            <person name="Otillar R.P."/>
            <person name="Pangilinan J."/>
            <person name="Peng Y."/>
            <person name="Rokas A."/>
            <person name="Rosa C.A."/>
            <person name="Scheuner C."/>
            <person name="Sibirny A.A."/>
            <person name="Slot J.C."/>
            <person name="Stielow J.B."/>
            <person name="Sun H."/>
            <person name="Kurtzman C.P."/>
            <person name="Blackwell M."/>
            <person name="Jeffries T.W."/>
            <person name="Grigoriev I.V."/>
        </authorList>
    </citation>
    <scope>NUCLEOTIDE SEQUENCE [LARGE SCALE GENOMIC DNA]</scope>
    <source>
        <strain evidence="16">NRRL Y-17796</strain>
    </source>
</reference>
<name>A0A1E4TCA5_9ASCO</name>
<evidence type="ECO:0000256" key="2">
    <source>
        <dbReference type="ARBA" id="ARBA00006495"/>
    </source>
</evidence>
<dbReference type="EC" id="2.7.4.2" evidence="3 13"/>
<keyword evidence="4 13" id="KW-0444">Lipid biosynthesis</keyword>
<dbReference type="PROSITE" id="PS00627">
    <property type="entry name" value="GHMP_KINASES_ATP"/>
    <property type="match status" value="1"/>
</dbReference>
<evidence type="ECO:0000256" key="8">
    <source>
        <dbReference type="ARBA" id="ARBA00022840"/>
    </source>
</evidence>
<protein>
    <recommendedName>
        <fullName evidence="3 13">Phosphomevalonate kinase</fullName>
        <ecNumber evidence="3 13">2.7.4.2</ecNumber>
    </recommendedName>
</protein>
<dbReference type="InterPro" id="IPR006204">
    <property type="entry name" value="GHMP_kinase_N_dom"/>
</dbReference>
<keyword evidence="16" id="KW-1185">Reference proteome</keyword>
<evidence type="ECO:0000259" key="14">
    <source>
        <dbReference type="Pfam" id="PF00288"/>
    </source>
</evidence>
<dbReference type="InterPro" id="IPR006203">
    <property type="entry name" value="GHMP_knse_ATP-bd_CS"/>
</dbReference>
<dbReference type="SUPFAM" id="SSF54211">
    <property type="entry name" value="Ribosomal protein S5 domain 2-like"/>
    <property type="match status" value="1"/>
</dbReference>
<evidence type="ECO:0000256" key="6">
    <source>
        <dbReference type="ARBA" id="ARBA00022741"/>
    </source>
</evidence>
<dbReference type="PANTHER" id="PTHR31814:SF2">
    <property type="entry name" value="PHOSPHOMEVALONATE KINASE"/>
    <property type="match status" value="1"/>
</dbReference>
<dbReference type="InterPro" id="IPR014721">
    <property type="entry name" value="Ribsml_uS5_D2-typ_fold_subgr"/>
</dbReference>
<dbReference type="Gene3D" id="3.30.70.890">
    <property type="entry name" value="GHMP kinase, C-terminal domain"/>
    <property type="match status" value="1"/>
</dbReference>
<dbReference type="EMBL" id="KV453843">
    <property type="protein sequence ID" value="ODV89343.1"/>
    <property type="molecule type" value="Genomic_DNA"/>
</dbReference>
<dbReference type="InterPro" id="IPR035102">
    <property type="entry name" value="Phosphomevalonate_kinase"/>
</dbReference>
<dbReference type="InterPro" id="IPR036554">
    <property type="entry name" value="GHMP_kinase_C_sf"/>
</dbReference>
<evidence type="ECO:0000256" key="9">
    <source>
        <dbReference type="ARBA" id="ARBA00022955"/>
    </source>
</evidence>
<evidence type="ECO:0000256" key="12">
    <source>
        <dbReference type="ARBA" id="ARBA00029326"/>
    </source>
</evidence>
<dbReference type="SUPFAM" id="SSF55060">
    <property type="entry name" value="GHMP Kinase, C-terminal domain"/>
    <property type="match status" value="1"/>
</dbReference>
<keyword evidence="11 13" id="KW-0753">Steroid metabolism</keyword>
<keyword evidence="8" id="KW-0067">ATP-binding</keyword>
<dbReference type="GO" id="GO:0010142">
    <property type="term" value="P:farnesyl diphosphate biosynthetic process, mevalonate pathway"/>
    <property type="evidence" value="ECO:0007669"/>
    <property type="project" value="EnsemblFungi"/>
</dbReference>
<evidence type="ECO:0000256" key="10">
    <source>
        <dbReference type="ARBA" id="ARBA00023098"/>
    </source>
</evidence>
<keyword evidence="5 13" id="KW-0808">Transferase</keyword>
<comment type="catalytic activity">
    <reaction evidence="12">
        <text>(R)-5-phosphomevalonate + ATP = (R)-5-diphosphomevalonate + ADP</text>
        <dbReference type="Rhea" id="RHEA:16341"/>
        <dbReference type="ChEBI" id="CHEBI:30616"/>
        <dbReference type="ChEBI" id="CHEBI:57557"/>
        <dbReference type="ChEBI" id="CHEBI:58146"/>
        <dbReference type="ChEBI" id="CHEBI:456216"/>
        <dbReference type="EC" id="2.7.4.2"/>
    </reaction>
    <physiologicalReaction direction="left-to-right" evidence="12">
        <dbReference type="Rhea" id="RHEA:16342"/>
    </physiologicalReaction>
</comment>
<feature type="domain" description="GHMP kinase N-terminal" evidence="14">
    <location>
        <begin position="129"/>
        <end position="196"/>
    </location>
</feature>
<dbReference type="AlphaFoldDB" id="A0A1E4TCA5"/>
<dbReference type="GO" id="GO:0006696">
    <property type="term" value="P:ergosterol biosynthetic process"/>
    <property type="evidence" value="ECO:0007669"/>
    <property type="project" value="EnsemblFungi"/>
</dbReference>
<dbReference type="Gene3D" id="3.30.230.10">
    <property type="match status" value="1"/>
</dbReference>
<evidence type="ECO:0000256" key="13">
    <source>
        <dbReference type="PIRNR" id="PIRNR017288"/>
    </source>
</evidence>
<organism evidence="15 16">
    <name type="scientific">Tortispora caseinolytica NRRL Y-17796</name>
    <dbReference type="NCBI Taxonomy" id="767744"/>
    <lineage>
        <taxon>Eukaryota</taxon>
        <taxon>Fungi</taxon>
        <taxon>Dikarya</taxon>
        <taxon>Ascomycota</taxon>
        <taxon>Saccharomycotina</taxon>
        <taxon>Trigonopsidomycetes</taxon>
        <taxon>Trigonopsidales</taxon>
        <taxon>Trigonopsidaceae</taxon>
        <taxon>Tortispora</taxon>
    </lineage>
</organism>
<evidence type="ECO:0000256" key="3">
    <source>
        <dbReference type="ARBA" id="ARBA00012958"/>
    </source>
</evidence>
<proteinExistence type="inferred from homology"/>
<comment type="similarity">
    <text evidence="2 13">Belongs to the GHMP kinase family. Mevalonate kinase subfamily.</text>
</comment>
<dbReference type="InterPro" id="IPR016005">
    <property type="entry name" value="Erg8"/>
</dbReference>
<dbReference type="OrthoDB" id="10262935at2759"/>
<evidence type="ECO:0000256" key="1">
    <source>
        <dbReference type="ARBA" id="ARBA00005017"/>
    </source>
</evidence>
<dbReference type="GO" id="GO:0005777">
    <property type="term" value="C:peroxisome"/>
    <property type="evidence" value="ECO:0007669"/>
    <property type="project" value="TreeGrafter"/>
</dbReference>
<comment type="pathway">
    <text evidence="1 13">Isoprenoid biosynthesis; isopentenyl diphosphate biosynthesis via mevalonate pathway; isopentenyl diphosphate from (R)-mevalonate: step 2/3.</text>
</comment>
<dbReference type="Pfam" id="PF00288">
    <property type="entry name" value="GHMP_kinases_N"/>
    <property type="match status" value="1"/>
</dbReference>
<dbReference type="GO" id="GO:0019287">
    <property type="term" value="P:isopentenyl diphosphate biosynthetic process, mevalonate pathway"/>
    <property type="evidence" value="ECO:0007669"/>
    <property type="project" value="UniProtKB-UniRule"/>
</dbReference>
<dbReference type="Proteomes" id="UP000095023">
    <property type="component" value="Unassembled WGS sequence"/>
</dbReference>
<accession>A0A1E4TCA5</accession>
<dbReference type="GO" id="GO:0004631">
    <property type="term" value="F:phosphomevalonate kinase activity"/>
    <property type="evidence" value="ECO:0007669"/>
    <property type="project" value="UniProtKB-UniRule"/>
</dbReference>
<evidence type="ECO:0000256" key="7">
    <source>
        <dbReference type="ARBA" id="ARBA00022777"/>
    </source>
</evidence>
<dbReference type="GO" id="GO:0005524">
    <property type="term" value="F:ATP binding"/>
    <property type="evidence" value="ECO:0007669"/>
    <property type="project" value="UniProtKB-UniRule"/>
</dbReference>
<evidence type="ECO:0000313" key="15">
    <source>
        <dbReference type="EMBL" id="ODV89343.1"/>
    </source>
</evidence>
<keyword evidence="9 13" id="KW-0752">Steroid biosynthesis</keyword>
<evidence type="ECO:0000256" key="4">
    <source>
        <dbReference type="ARBA" id="ARBA00022516"/>
    </source>
</evidence>
<keyword evidence="6" id="KW-0547">Nucleotide-binding</keyword>
<evidence type="ECO:0000256" key="11">
    <source>
        <dbReference type="ARBA" id="ARBA00023221"/>
    </source>
</evidence>
<dbReference type="InterPro" id="IPR020568">
    <property type="entry name" value="Ribosomal_Su5_D2-typ_SF"/>
</dbReference>
<sequence>MSGVGFSAPGKVLLVGGYLVLDRAYCGYVLSLSARMYCKLEASDQEEIRVRSPQFLDAEWTFKVTEIGLESVSGPNNVFISTALKVAAAYLGSWSKLTGVDITIYSDRGFQSQDRSGTEQFPYYGKKISDVPKTGLGSSAALTSSLMTCLMSYYGKMDILGNSDDYEIVHKLSQLSHCLAQGKIGSGFDVASAVFGSIKYRRFEPEHLQDALNMAAGSFQDFSESVQRLAKSSWRLDKNSCGVPKGLRLMLGDVKGGSETPKMVSKVLEWRKSDPNSTELWEKLDKSNMVVLEALGALNDMSVADESRYLADLLACTGSLDANNAVGEQLRVLRHEFLRIRELLRQMGSLSGVPIEPVEQTQLLDRLNKVPGIIGGVVPGAGGNDAVVVIVLDELVNEIKESTKDIGELEWLDVYEESHGLVQFQPGDLAVDV</sequence>
<dbReference type="UniPathway" id="UPA00057">
    <property type="reaction ID" value="UER00099"/>
</dbReference>